<dbReference type="InterPro" id="IPR030391">
    <property type="entry name" value="MeTrfase_TrmA_CS"/>
</dbReference>
<dbReference type="NCBIfam" id="TIGR02085">
    <property type="entry name" value="meth_trns_rumB"/>
    <property type="match status" value="1"/>
</dbReference>
<dbReference type="HAMAP" id="MF_01012">
    <property type="entry name" value="23SrRNA_methyltr_RlmC"/>
    <property type="match status" value="1"/>
</dbReference>
<keyword evidence="5 9" id="KW-0949">S-adenosyl-L-methionine</keyword>
<evidence type="ECO:0000313" key="13">
    <source>
        <dbReference type="EMBL" id="GIU44409.1"/>
    </source>
</evidence>
<dbReference type="PROSITE" id="PS01230">
    <property type="entry name" value="TRMA_1"/>
    <property type="match status" value="1"/>
</dbReference>
<keyword evidence="3 9" id="KW-0489">Methyltransferase</keyword>
<evidence type="ECO:0000256" key="8">
    <source>
        <dbReference type="ARBA" id="ARBA00023014"/>
    </source>
</evidence>
<evidence type="ECO:0000256" key="3">
    <source>
        <dbReference type="ARBA" id="ARBA00022603"/>
    </source>
</evidence>
<feature type="binding site" evidence="9 11">
    <location>
        <position position="254"/>
    </location>
    <ligand>
        <name>S-adenosyl-L-methionine</name>
        <dbReference type="ChEBI" id="CHEBI:59789"/>
    </ligand>
</feature>
<dbReference type="Proteomes" id="UP000761574">
    <property type="component" value="Unassembled WGS sequence"/>
</dbReference>
<dbReference type="SUPFAM" id="SSF53335">
    <property type="entry name" value="S-adenosyl-L-methionine-dependent methyltransferases"/>
    <property type="match status" value="1"/>
</dbReference>
<dbReference type="InterPro" id="IPR029063">
    <property type="entry name" value="SAM-dependent_MTases_sf"/>
</dbReference>
<dbReference type="EC" id="2.1.1.189" evidence="9 10"/>
<dbReference type="NCBIfam" id="TIGR00479">
    <property type="entry name" value="rumA"/>
    <property type="match status" value="1"/>
</dbReference>
<evidence type="ECO:0000256" key="4">
    <source>
        <dbReference type="ARBA" id="ARBA00022679"/>
    </source>
</evidence>
<feature type="binding site" evidence="9">
    <location>
        <position position="24"/>
    </location>
    <ligand>
        <name>[4Fe-4S] cluster</name>
        <dbReference type="ChEBI" id="CHEBI:49883"/>
    </ligand>
</feature>
<dbReference type="RefSeq" id="WP_119977621.1">
    <property type="nucleotide sequence ID" value="NZ_BPFB01000009.1"/>
</dbReference>
<dbReference type="PROSITE" id="PS51687">
    <property type="entry name" value="SAM_MT_RNA_M5U"/>
    <property type="match status" value="1"/>
</dbReference>
<comment type="function">
    <text evidence="9">Catalyzes the formation of 5-methyl-uridine at position 747 (m5U747) in 23S rRNA.</text>
</comment>
<organism evidence="13 14">
    <name type="scientific">Shewanella algidipiscicola</name>
    <dbReference type="NCBI Taxonomy" id="614070"/>
    <lineage>
        <taxon>Bacteria</taxon>
        <taxon>Pseudomonadati</taxon>
        <taxon>Pseudomonadota</taxon>
        <taxon>Gammaproteobacteria</taxon>
        <taxon>Alteromonadales</taxon>
        <taxon>Shewanellaceae</taxon>
        <taxon>Shewanella</taxon>
    </lineage>
</organism>
<feature type="binding site" evidence="9">
    <location>
        <position position="27"/>
    </location>
    <ligand>
        <name>[4Fe-4S] cluster</name>
        <dbReference type="ChEBI" id="CHEBI:49883"/>
    </ligand>
</feature>
<dbReference type="InterPro" id="IPR011825">
    <property type="entry name" value="23SrRNA_MeTrfase_RlmC"/>
</dbReference>
<keyword evidence="6 9" id="KW-0479">Metal-binding</keyword>
<dbReference type="PANTHER" id="PTHR11061:SF30">
    <property type="entry name" value="TRNA (URACIL(54)-C(5))-METHYLTRANSFERASE"/>
    <property type="match status" value="1"/>
</dbReference>
<reference evidence="13 14" key="1">
    <citation type="submission" date="2021-05" db="EMBL/GenBank/DDBJ databases">
        <title>Molecular characterization for Shewanella algae harboring chromosomal blaOXA-55-like strains isolated from clinical and environment sample.</title>
        <authorList>
            <person name="Ohama Y."/>
            <person name="Aoki K."/>
            <person name="Harada S."/>
            <person name="Moriya K."/>
            <person name="Ishii Y."/>
            <person name="Tateda K."/>
        </authorList>
    </citation>
    <scope>NUCLEOTIDE SEQUENCE [LARGE SCALE GENOMIC DNA]</scope>
    <source>
        <strain evidence="13 14">LMG 23746</strain>
    </source>
</reference>
<evidence type="ECO:0000256" key="7">
    <source>
        <dbReference type="ARBA" id="ARBA00023004"/>
    </source>
</evidence>
<keyword evidence="4 9" id="KW-0808">Transferase</keyword>
<dbReference type="PANTHER" id="PTHR11061">
    <property type="entry name" value="RNA M5U METHYLTRANSFERASE"/>
    <property type="match status" value="1"/>
</dbReference>
<accession>A0ABQ4PAA4</accession>
<sequence>MGRLFYLSQSLSPVKCAHFDAKQCLSCRHIQTPLAEQLTAKSAVLRQLLHGLPVQEWLAPVGGPENGFRNKAKMVVLGAAHQPILGIVSPSGEPVSLCDCQLYPDDMQQLLHRLQLFVRQAGIPPYRVDKQKGELKFILLTRSRVRGEYMLRFVLRSTDAIARIERELPALLSEYPQIKVVSVNLQPVHMAILEGDTEMFLTEATRLEERFNDVPLSIRPKSFFQTHPMVAEKLYQTAREWTAELAPQSIWDLFCGVGGFGLHCASGDIALTGIEIEPEAIACAKQSAEAMGLEKVQFTALDSTEFASGKQAQDKPDLIIVNPPRRGIGQSLCHSLSEFAPKAILYSSCNPHTLASDLRQIKGYHITKVQLFDMFPHTDHFEVLTLLVKDV</sequence>
<comment type="similarity">
    <text evidence="9">Belongs to the class I-like SAM-binding methyltransferase superfamily. RNA M5U methyltransferase family. RlmC subfamily.</text>
</comment>
<keyword evidence="2 9" id="KW-0698">rRNA processing</keyword>
<evidence type="ECO:0000256" key="12">
    <source>
        <dbReference type="PROSITE-ProRule" id="PRU10015"/>
    </source>
</evidence>
<gene>
    <name evidence="9 13" type="primary">rlmC</name>
    <name evidence="13" type="ORF">TUM4630_10010</name>
</gene>
<feature type="active site" description="Nucleophile" evidence="9 11">
    <location>
        <position position="349"/>
    </location>
</feature>
<dbReference type="InterPro" id="IPR010280">
    <property type="entry name" value="U5_MeTrfase_fam"/>
</dbReference>
<evidence type="ECO:0000256" key="11">
    <source>
        <dbReference type="PROSITE-ProRule" id="PRU01024"/>
    </source>
</evidence>
<name>A0ABQ4PAA4_9GAMM</name>
<feature type="binding site" evidence="9">
    <location>
        <position position="100"/>
    </location>
    <ligand>
        <name>[4Fe-4S] cluster</name>
        <dbReference type="ChEBI" id="CHEBI:49883"/>
    </ligand>
</feature>
<dbReference type="Gene3D" id="2.40.50.1070">
    <property type="match status" value="1"/>
</dbReference>
<comment type="catalytic activity">
    <reaction evidence="9">
        <text>uridine(747) in 23S rRNA + S-adenosyl-L-methionine = 5-methyluridine(747) in 23S rRNA + S-adenosyl-L-homocysteine + H(+)</text>
        <dbReference type="Rhea" id="RHEA:42628"/>
        <dbReference type="Rhea" id="RHEA-COMP:10154"/>
        <dbReference type="Rhea" id="RHEA-COMP:10155"/>
        <dbReference type="ChEBI" id="CHEBI:15378"/>
        <dbReference type="ChEBI" id="CHEBI:57856"/>
        <dbReference type="ChEBI" id="CHEBI:59789"/>
        <dbReference type="ChEBI" id="CHEBI:65315"/>
        <dbReference type="ChEBI" id="CHEBI:74447"/>
        <dbReference type="EC" id="2.1.1.189"/>
    </reaction>
</comment>
<feature type="binding site" evidence="9 11">
    <location>
        <position position="322"/>
    </location>
    <ligand>
        <name>S-adenosyl-L-methionine</name>
        <dbReference type="ChEBI" id="CHEBI:59789"/>
    </ligand>
</feature>
<comment type="caution">
    <text evidence="13">The sequence shown here is derived from an EMBL/GenBank/DDBJ whole genome shotgun (WGS) entry which is preliminary data.</text>
</comment>
<evidence type="ECO:0000256" key="10">
    <source>
        <dbReference type="NCBIfam" id="TIGR02085"/>
    </source>
</evidence>
<feature type="binding site" evidence="9 11">
    <location>
        <position position="275"/>
    </location>
    <ligand>
        <name>S-adenosyl-L-methionine</name>
        <dbReference type="ChEBI" id="CHEBI:59789"/>
    </ligand>
</feature>
<protein>
    <recommendedName>
        <fullName evidence="9 10">23S rRNA (uracil(747)-C(5))-methyltransferase RlmC</fullName>
        <ecNumber evidence="9 10">2.1.1.189</ecNumber>
    </recommendedName>
    <alternativeName>
        <fullName evidence="9">23S rRNA(m5U747)-methyltransferase</fullName>
    </alternativeName>
</protein>
<keyword evidence="8 9" id="KW-0411">Iron-sulfur</keyword>
<keyword evidence="7 9" id="KW-0408">Iron</keyword>
<evidence type="ECO:0000256" key="1">
    <source>
        <dbReference type="ARBA" id="ARBA00022485"/>
    </source>
</evidence>
<feature type="binding site" evidence="9 11">
    <location>
        <position position="225"/>
    </location>
    <ligand>
        <name>S-adenosyl-L-methionine</name>
        <dbReference type="ChEBI" id="CHEBI:59789"/>
    </ligand>
</feature>
<evidence type="ECO:0000256" key="9">
    <source>
        <dbReference type="HAMAP-Rule" id="MF_01012"/>
    </source>
</evidence>
<evidence type="ECO:0000256" key="6">
    <source>
        <dbReference type="ARBA" id="ARBA00022723"/>
    </source>
</evidence>
<evidence type="ECO:0000256" key="2">
    <source>
        <dbReference type="ARBA" id="ARBA00022552"/>
    </source>
</evidence>
<keyword evidence="1 9" id="KW-0004">4Fe-4S</keyword>
<dbReference type="InterPro" id="IPR030390">
    <property type="entry name" value="MeTrfase_TrmA_AS"/>
</dbReference>
<evidence type="ECO:0000256" key="5">
    <source>
        <dbReference type="ARBA" id="ARBA00022691"/>
    </source>
</evidence>
<dbReference type="CDD" id="cd02440">
    <property type="entry name" value="AdoMet_MTases"/>
    <property type="match status" value="1"/>
</dbReference>
<evidence type="ECO:0000313" key="14">
    <source>
        <dbReference type="Proteomes" id="UP000761574"/>
    </source>
</evidence>
<feature type="active site" evidence="12">
    <location>
        <position position="349"/>
    </location>
</feature>
<dbReference type="EMBL" id="BPFB01000009">
    <property type="protein sequence ID" value="GIU44409.1"/>
    <property type="molecule type" value="Genomic_DNA"/>
</dbReference>
<keyword evidence="14" id="KW-1185">Reference proteome</keyword>
<dbReference type="Gene3D" id="3.40.50.150">
    <property type="entry name" value="Vaccinia Virus protein VP39"/>
    <property type="match status" value="1"/>
</dbReference>
<dbReference type="PROSITE" id="PS01231">
    <property type="entry name" value="TRMA_2"/>
    <property type="match status" value="1"/>
</dbReference>
<dbReference type="Pfam" id="PF05958">
    <property type="entry name" value="tRNA_U5-meth_tr"/>
    <property type="match status" value="1"/>
</dbReference>
<feature type="binding site" evidence="9">
    <location>
        <position position="16"/>
    </location>
    <ligand>
        <name>[4Fe-4S] cluster</name>
        <dbReference type="ChEBI" id="CHEBI:49883"/>
    </ligand>
</feature>
<proteinExistence type="inferred from homology"/>